<reference evidence="2" key="1">
    <citation type="submission" date="2019-04" db="EMBL/GenBank/DDBJ databases">
        <authorList>
            <consortium name="Science for Life Laboratories"/>
        </authorList>
    </citation>
    <scope>NUCLEOTIDE SEQUENCE</scope>
    <source>
        <strain evidence="2">MBLW1</strain>
    </source>
</reference>
<dbReference type="Gene3D" id="3.40.50.150">
    <property type="entry name" value="Vaccinia Virus protein VP39"/>
    <property type="match status" value="1"/>
</dbReference>
<dbReference type="RefSeq" id="WP_162656906.1">
    <property type="nucleotide sequence ID" value="NZ_LR593887.1"/>
</dbReference>
<dbReference type="EMBL" id="LR593887">
    <property type="protein sequence ID" value="VTR99125.1"/>
    <property type="molecule type" value="Genomic_DNA"/>
</dbReference>
<evidence type="ECO:0000313" key="3">
    <source>
        <dbReference type="Proteomes" id="UP000464378"/>
    </source>
</evidence>
<dbReference type="InterPro" id="IPR029063">
    <property type="entry name" value="SAM-dependent_MTases_sf"/>
</dbReference>
<dbReference type="CDD" id="cd02440">
    <property type="entry name" value="AdoMet_MTases"/>
    <property type="match status" value="1"/>
</dbReference>
<dbReference type="Proteomes" id="UP000464378">
    <property type="component" value="Chromosome"/>
</dbReference>
<organism evidence="2">
    <name type="scientific">Tuwongella immobilis</name>
    <dbReference type="NCBI Taxonomy" id="692036"/>
    <lineage>
        <taxon>Bacteria</taxon>
        <taxon>Pseudomonadati</taxon>
        <taxon>Planctomycetota</taxon>
        <taxon>Planctomycetia</taxon>
        <taxon>Gemmatales</taxon>
        <taxon>Gemmataceae</taxon>
        <taxon>Tuwongella</taxon>
    </lineage>
</organism>
<evidence type="ECO:0008006" key="4">
    <source>
        <dbReference type="Google" id="ProtNLM"/>
    </source>
</evidence>
<dbReference type="InParanoid" id="A0A6C2YKC2"/>
<dbReference type="EMBL" id="LR586016">
    <property type="protein sequence ID" value="VIP01679.1"/>
    <property type="molecule type" value="Genomic_DNA"/>
</dbReference>
<dbReference type="KEGG" id="tim:GMBLW1_22810"/>
<dbReference type="AlphaFoldDB" id="A0A6C2YKC2"/>
<accession>A0A6C2YKC2</accession>
<keyword evidence="3" id="KW-1185">Reference proteome</keyword>
<dbReference type="SUPFAM" id="SSF53335">
    <property type="entry name" value="S-adenosyl-L-methionine-dependent methyltransferases"/>
    <property type="match status" value="1"/>
</dbReference>
<protein>
    <recommendedName>
        <fullName evidence="4">Methyltransferase domain-containing protein</fullName>
    </recommendedName>
</protein>
<name>A0A6C2YKC2_9BACT</name>
<proteinExistence type="predicted"/>
<evidence type="ECO:0000256" key="1">
    <source>
        <dbReference type="SAM" id="Coils"/>
    </source>
</evidence>
<feature type="coiled-coil region" evidence="1">
    <location>
        <begin position="23"/>
        <end position="57"/>
    </location>
</feature>
<gene>
    <name evidence="2" type="ORF">GMBLW1_22810</name>
</gene>
<evidence type="ECO:0000313" key="2">
    <source>
        <dbReference type="EMBL" id="VIP01679.1"/>
    </source>
</evidence>
<keyword evidence="1" id="KW-0175">Coiled coil</keyword>
<sequence length="276" mass="30793">MNANFQESTARLGGAGSELQVCLDQRTRELHEAQQQLARAQDEITRLKASVATFQRQAGEALAASRQSANKASNNGLLGRLFGKKSDAPREVAQTIAHPSVDLKISNRDEFPALLDRLGRNGLAIELGVAAGGYSEQLLRHGKMSVLFSVDRWSDHHNDAECEHARRVLSQFGCRSVVLRMTFEQALPIFADGVFDFIFIDGYAHTGQDGISTLDSWWPKMRSGGIFAGHDYHPRWPLTMEVVDQFVAKHGLKLFTTDEQPELVEHAYPSWYVMKP</sequence>
<dbReference type="Pfam" id="PF13578">
    <property type="entry name" value="Methyltransf_24"/>
    <property type="match status" value="1"/>
</dbReference>